<dbReference type="Proteomes" id="UP001222325">
    <property type="component" value="Unassembled WGS sequence"/>
</dbReference>
<protein>
    <submittedName>
        <fullName evidence="1">Uncharacterized protein</fullName>
    </submittedName>
</protein>
<accession>A0AAD6XY12</accession>
<comment type="caution">
    <text evidence="1">The sequence shown here is derived from an EMBL/GenBank/DDBJ whole genome shotgun (WGS) entry which is preliminary data.</text>
</comment>
<sequence>MRLLPPPPSSRAIAHASHAPRRATGVGACSRACAPSLRTAACCRCGRTASALGAPAPQSRTTLDMAHLARSAVEPRQRKPRACTQRPDIAVMHDLGHSASRICASLCSCGLCISCVRYTLATDADLGAEELEHRHVDTILEARSSSACRLEARESTRRACSWTHLTSE</sequence>
<evidence type="ECO:0000313" key="1">
    <source>
        <dbReference type="EMBL" id="KAJ7103977.1"/>
    </source>
</evidence>
<proteinExistence type="predicted"/>
<dbReference type="AlphaFoldDB" id="A0AAD6XY12"/>
<keyword evidence="2" id="KW-1185">Reference proteome</keyword>
<dbReference type="EMBL" id="JARJCN010000001">
    <property type="protein sequence ID" value="KAJ7103977.1"/>
    <property type="molecule type" value="Genomic_DNA"/>
</dbReference>
<name>A0AAD6XY12_9AGAR</name>
<gene>
    <name evidence="1" type="ORF">B0H15DRAFT_808013</name>
</gene>
<evidence type="ECO:0000313" key="2">
    <source>
        <dbReference type="Proteomes" id="UP001222325"/>
    </source>
</evidence>
<organism evidence="1 2">
    <name type="scientific">Mycena belliarum</name>
    <dbReference type="NCBI Taxonomy" id="1033014"/>
    <lineage>
        <taxon>Eukaryota</taxon>
        <taxon>Fungi</taxon>
        <taxon>Dikarya</taxon>
        <taxon>Basidiomycota</taxon>
        <taxon>Agaricomycotina</taxon>
        <taxon>Agaricomycetes</taxon>
        <taxon>Agaricomycetidae</taxon>
        <taxon>Agaricales</taxon>
        <taxon>Marasmiineae</taxon>
        <taxon>Mycenaceae</taxon>
        <taxon>Mycena</taxon>
    </lineage>
</organism>
<reference evidence="1" key="1">
    <citation type="submission" date="2023-03" db="EMBL/GenBank/DDBJ databases">
        <title>Massive genome expansion in bonnet fungi (Mycena s.s.) driven by repeated elements and novel gene families across ecological guilds.</title>
        <authorList>
            <consortium name="Lawrence Berkeley National Laboratory"/>
            <person name="Harder C.B."/>
            <person name="Miyauchi S."/>
            <person name="Viragh M."/>
            <person name="Kuo A."/>
            <person name="Thoen E."/>
            <person name="Andreopoulos B."/>
            <person name="Lu D."/>
            <person name="Skrede I."/>
            <person name="Drula E."/>
            <person name="Henrissat B."/>
            <person name="Morin E."/>
            <person name="Kohler A."/>
            <person name="Barry K."/>
            <person name="LaButti K."/>
            <person name="Morin E."/>
            <person name="Salamov A."/>
            <person name="Lipzen A."/>
            <person name="Mereny Z."/>
            <person name="Hegedus B."/>
            <person name="Baldrian P."/>
            <person name="Stursova M."/>
            <person name="Weitz H."/>
            <person name="Taylor A."/>
            <person name="Grigoriev I.V."/>
            <person name="Nagy L.G."/>
            <person name="Martin F."/>
            <person name="Kauserud H."/>
        </authorList>
    </citation>
    <scope>NUCLEOTIDE SEQUENCE</scope>
    <source>
        <strain evidence="1">CBHHK173m</strain>
    </source>
</reference>